<feature type="transmembrane region" description="Helical" evidence="1">
    <location>
        <begin position="7"/>
        <end position="27"/>
    </location>
</feature>
<feature type="transmembrane region" description="Helical" evidence="1">
    <location>
        <begin position="110"/>
        <end position="128"/>
    </location>
</feature>
<proteinExistence type="predicted"/>
<organism evidence="2 3">
    <name type="scientific">Enterococcus rivorum</name>
    <dbReference type="NCBI Taxonomy" id="762845"/>
    <lineage>
        <taxon>Bacteria</taxon>
        <taxon>Bacillati</taxon>
        <taxon>Bacillota</taxon>
        <taxon>Bacilli</taxon>
        <taxon>Lactobacillales</taxon>
        <taxon>Enterococcaceae</taxon>
        <taxon>Enterococcus</taxon>
    </lineage>
</organism>
<name>A0A1E5KYE9_9ENTE</name>
<feature type="transmembrane region" description="Helical" evidence="1">
    <location>
        <begin position="72"/>
        <end position="90"/>
    </location>
</feature>
<keyword evidence="3" id="KW-1185">Reference proteome</keyword>
<feature type="transmembrane region" description="Helical" evidence="1">
    <location>
        <begin position="47"/>
        <end position="67"/>
    </location>
</feature>
<dbReference type="OrthoDB" id="166547at2"/>
<dbReference type="Pfam" id="PF09945">
    <property type="entry name" value="DUF2177"/>
    <property type="match status" value="1"/>
</dbReference>
<accession>A0A1E5KYE9</accession>
<keyword evidence="1" id="KW-1133">Transmembrane helix</keyword>
<reference evidence="2 3" key="1">
    <citation type="submission" date="2016-09" db="EMBL/GenBank/DDBJ databases">
        <authorList>
            <person name="Capua I."/>
            <person name="De Benedictis P."/>
            <person name="Joannis T."/>
            <person name="Lombin L.H."/>
            <person name="Cattoli G."/>
        </authorList>
    </citation>
    <scope>NUCLEOTIDE SEQUENCE [LARGE SCALE GENOMIC DNA]</scope>
    <source>
        <strain evidence="2 3">LMG 25899</strain>
    </source>
</reference>
<evidence type="ECO:0000256" key="1">
    <source>
        <dbReference type="SAM" id="Phobius"/>
    </source>
</evidence>
<dbReference type="Proteomes" id="UP000095256">
    <property type="component" value="Unassembled WGS sequence"/>
</dbReference>
<dbReference type="AlphaFoldDB" id="A0A1E5KYE9"/>
<evidence type="ECO:0000313" key="3">
    <source>
        <dbReference type="Proteomes" id="UP000095256"/>
    </source>
</evidence>
<dbReference type="InterPro" id="IPR018687">
    <property type="entry name" value="DUF2177_membr"/>
</dbReference>
<evidence type="ECO:0008006" key="4">
    <source>
        <dbReference type="Google" id="ProtNLM"/>
    </source>
</evidence>
<keyword evidence="1" id="KW-0812">Transmembrane</keyword>
<dbReference type="EMBL" id="MIEK01000013">
    <property type="protein sequence ID" value="OEH82887.1"/>
    <property type="molecule type" value="Genomic_DNA"/>
</dbReference>
<dbReference type="STRING" id="762845.BCR26_11150"/>
<gene>
    <name evidence="2" type="ORF">BCR26_11150</name>
</gene>
<dbReference type="RefSeq" id="WP_069698124.1">
    <property type="nucleotide sequence ID" value="NZ_JAGGMA010000022.1"/>
</dbReference>
<protein>
    <recommendedName>
        <fullName evidence="4">DUF2177 domain-containing protein</fullName>
    </recommendedName>
</protein>
<evidence type="ECO:0000313" key="2">
    <source>
        <dbReference type="EMBL" id="OEH82887.1"/>
    </source>
</evidence>
<keyword evidence="1" id="KW-0472">Membrane</keyword>
<comment type="caution">
    <text evidence="2">The sequence shown here is derived from an EMBL/GenBank/DDBJ whole genome shotgun (WGS) entry which is preliminary data.</text>
</comment>
<sequence>MFDWIKLYFIAAITFVALDFIWLLFIARKLYQEQLGGLLGETRIAPAVIFYLLYLAGILFFVVNPAIEKESLSYAIMAGGFLGLLCYGTYDLTNLSTIKDWPILVTSLDLVWGTFVTASTSGITYFIAQWINGR</sequence>